<evidence type="ECO:0000313" key="3">
    <source>
        <dbReference type="EMBL" id="KAF2447568.1"/>
    </source>
</evidence>
<feature type="domain" description="Bulb-type lectin" evidence="2">
    <location>
        <begin position="389"/>
        <end position="505"/>
    </location>
</feature>
<accession>A0A9P4PQL3</accession>
<dbReference type="Pfam" id="PF13229">
    <property type="entry name" value="Beta_helix"/>
    <property type="match status" value="1"/>
</dbReference>
<dbReference type="AlphaFoldDB" id="A0A9P4PQL3"/>
<dbReference type="OrthoDB" id="3883424at2759"/>
<dbReference type="EMBL" id="MU001496">
    <property type="protein sequence ID" value="KAF2447568.1"/>
    <property type="molecule type" value="Genomic_DNA"/>
</dbReference>
<dbReference type="InterPro" id="IPR036426">
    <property type="entry name" value="Bulb-type_lectin_dom_sf"/>
</dbReference>
<dbReference type="SUPFAM" id="SSF51110">
    <property type="entry name" value="alpha-D-mannose-specific plant lectins"/>
    <property type="match status" value="1"/>
</dbReference>
<organism evidence="3 4">
    <name type="scientific">Karstenula rhodostoma CBS 690.94</name>
    <dbReference type="NCBI Taxonomy" id="1392251"/>
    <lineage>
        <taxon>Eukaryota</taxon>
        <taxon>Fungi</taxon>
        <taxon>Dikarya</taxon>
        <taxon>Ascomycota</taxon>
        <taxon>Pezizomycotina</taxon>
        <taxon>Dothideomycetes</taxon>
        <taxon>Pleosporomycetidae</taxon>
        <taxon>Pleosporales</taxon>
        <taxon>Massarineae</taxon>
        <taxon>Didymosphaeriaceae</taxon>
        <taxon>Karstenula</taxon>
    </lineage>
</organism>
<dbReference type="InterPro" id="IPR039448">
    <property type="entry name" value="Beta_helix"/>
</dbReference>
<sequence length="505" mass="52091">MKLGFALGLVGLVKSACLSTGNQDTVNQLLQQGGADTVVSLCPGATVSITDSIVFTAPGQEVSTQGYPTDNTRASIIILPGSAVSAAIRGNWQDHVKVLNIQIDGNRPNAGLYTGPGADALLELGGGTTGQTVSHVVAKNTRSWSCMHFIGSGQDDNPCRNANITFNTIGPCGDEGHDADGNALWADGMSIECVTSTVTDNTITGPTDGGIVIFGAPGSHFLRNTITSSSTALGFGAINMVDPSYDGNYSNVVVADNIITGVAPGLFNLGIGIGSQVWSNPHAEPNFGPATVTNNVFRGAIGFSIVVNGWAGGLTATGNDVSGVHAPSADTADASRCGAQQQASFDASQQLIVYAPGVAGPSNIQSEFVRIPNNGSNWLCLTHPLPTQQSYAPQTLFVTAQQSTVVDLRGFHVQFQGDGNLVGYDTTGGVWTPRWATSTSSAACGEDGASCLLAWGGDGNFVLYDADGPFYDSGTSGRGVELTFFNVAPWVTVTDAGGEVIWSIE</sequence>
<dbReference type="Gene3D" id="2.160.20.10">
    <property type="entry name" value="Single-stranded right-handed beta-helix, Pectin lyase-like"/>
    <property type="match status" value="1"/>
</dbReference>
<dbReference type="InterPro" id="IPR001480">
    <property type="entry name" value="Bulb-type_lectin_dom"/>
</dbReference>
<keyword evidence="4" id="KW-1185">Reference proteome</keyword>
<dbReference type="SUPFAM" id="SSF51126">
    <property type="entry name" value="Pectin lyase-like"/>
    <property type="match status" value="1"/>
</dbReference>
<proteinExistence type="predicted"/>
<evidence type="ECO:0000313" key="4">
    <source>
        <dbReference type="Proteomes" id="UP000799764"/>
    </source>
</evidence>
<reference evidence="3" key="1">
    <citation type="journal article" date="2020" name="Stud. Mycol.">
        <title>101 Dothideomycetes genomes: a test case for predicting lifestyles and emergence of pathogens.</title>
        <authorList>
            <person name="Haridas S."/>
            <person name="Albert R."/>
            <person name="Binder M."/>
            <person name="Bloem J."/>
            <person name="Labutti K."/>
            <person name="Salamov A."/>
            <person name="Andreopoulos B."/>
            <person name="Baker S."/>
            <person name="Barry K."/>
            <person name="Bills G."/>
            <person name="Bluhm B."/>
            <person name="Cannon C."/>
            <person name="Castanera R."/>
            <person name="Culley D."/>
            <person name="Daum C."/>
            <person name="Ezra D."/>
            <person name="Gonzalez J."/>
            <person name="Henrissat B."/>
            <person name="Kuo A."/>
            <person name="Liang C."/>
            <person name="Lipzen A."/>
            <person name="Lutzoni F."/>
            <person name="Magnuson J."/>
            <person name="Mondo S."/>
            <person name="Nolan M."/>
            <person name="Ohm R."/>
            <person name="Pangilinan J."/>
            <person name="Park H.-J."/>
            <person name="Ramirez L."/>
            <person name="Alfaro M."/>
            <person name="Sun H."/>
            <person name="Tritt A."/>
            <person name="Yoshinaga Y."/>
            <person name="Zwiers L.-H."/>
            <person name="Turgeon B."/>
            <person name="Goodwin S."/>
            <person name="Spatafora J."/>
            <person name="Crous P."/>
            <person name="Grigoriev I."/>
        </authorList>
    </citation>
    <scope>NUCLEOTIDE SEQUENCE</scope>
    <source>
        <strain evidence="3">CBS 690.94</strain>
    </source>
</reference>
<feature type="signal peptide" evidence="1">
    <location>
        <begin position="1"/>
        <end position="15"/>
    </location>
</feature>
<evidence type="ECO:0000259" key="2">
    <source>
        <dbReference type="PROSITE" id="PS50927"/>
    </source>
</evidence>
<dbReference type="Gene3D" id="2.90.10.10">
    <property type="entry name" value="Bulb-type lectin domain"/>
    <property type="match status" value="1"/>
</dbReference>
<comment type="caution">
    <text evidence="3">The sequence shown here is derived from an EMBL/GenBank/DDBJ whole genome shotgun (WGS) entry which is preliminary data.</text>
</comment>
<dbReference type="PROSITE" id="PS50927">
    <property type="entry name" value="BULB_LECTIN"/>
    <property type="match status" value="1"/>
</dbReference>
<dbReference type="Proteomes" id="UP000799764">
    <property type="component" value="Unassembled WGS sequence"/>
</dbReference>
<name>A0A9P4PQL3_9PLEO</name>
<keyword evidence="1" id="KW-0732">Signal</keyword>
<dbReference type="InterPro" id="IPR012334">
    <property type="entry name" value="Pectin_lyas_fold"/>
</dbReference>
<protein>
    <recommendedName>
        <fullName evidence="2">Bulb-type lectin domain-containing protein</fullName>
    </recommendedName>
</protein>
<gene>
    <name evidence="3" type="ORF">P171DRAFT_353961</name>
</gene>
<dbReference type="InterPro" id="IPR011050">
    <property type="entry name" value="Pectin_lyase_fold/virulence"/>
</dbReference>
<evidence type="ECO:0000256" key="1">
    <source>
        <dbReference type="SAM" id="SignalP"/>
    </source>
</evidence>
<feature type="chain" id="PRO_5040360206" description="Bulb-type lectin domain-containing protein" evidence="1">
    <location>
        <begin position="16"/>
        <end position="505"/>
    </location>
</feature>